<proteinExistence type="predicted"/>
<protein>
    <submittedName>
        <fullName evidence="3">Uncharacterized protein LOC102804123</fullName>
    </submittedName>
</protein>
<organism evidence="2 3">
    <name type="scientific">Saccoglossus kowalevskii</name>
    <name type="common">Acorn worm</name>
    <dbReference type="NCBI Taxonomy" id="10224"/>
    <lineage>
        <taxon>Eukaryota</taxon>
        <taxon>Metazoa</taxon>
        <taxon>Hemichordata</taxon>
        <taxon>Enteropneusta</taxon>
        <taxon>Harrimaniidae</taxon>
        <taxon>Saccoglossus</taxon>
    </lineage>
</organism>
<feature type="region of interest" description="Disordered" evidence="1">
    <location>
        <begin position="1"/>
        <end position="26"/>
    </location>
</feature>
<reference evidence="3" key="1">
    <citation type="submission" date="2025-08" db="UniProtKB">
        <authorList>
            <consortium name="RefSeq"/>
        </authorList>
    </citation>
    <scope>IDENTIFICATION</scope>
    <source>
        <tissue evidence="3">Testes</tissue>
    </source>
</reference>
<gene>
    <name evidence="3" type="primary">LOC102804123</name>
</gene>
<evidence type="ECO:0000256" key="1">
    <source>
        <dbReference type="SAM" id="MobiDB-lite"/>
    </source>
</evidence>
<dbReference type="GeneID" id="102804123"/>
<accession>A0ABM0N1B4</accession>
<evidence type="ECO:0000313" key="2">
    <source>
        <dbReference type="Proteomes" id="UP000694865"/>
    </source>
</evidence>
<keyword evidence="2" id="KW-1185">Reference proteome</keyword>
<dbReference type="RefSeq" id="XP_006826055.1">
    <property type="nucleotide sequence ID" value="XM_006825992.1"/>
</dbReference>
<name>A0ABM0N1B4_SACKO</name>
<dbReference type="Proteomes" id="UP000694865">
    <property type="component" value="Unplaced"/>
</dbReference>
<sequence>MSKQRKRKSMKTDHHQPQPCDVWLTTRGREKIDPSVKKKPRLHFASDIVFTKMPAFQQPTRQSKVSTFFKSCVPITGKCTKQDAEAYSNCSFETTEGSVSEGDGQDVENDEEREQEAILNHLNNKFSDKHDESKNAVSNIHGKYTYKKNQELYKDFDEDVARYSSSEDPSSKNLPCSEDPILTELDFTEDEEGYMRIRQDFAMTRKENGVYSDCVHGTKDSCKVYDEHPDSDIDISSMPTFTEDTQGYLRIVKK</sequence>
<evidence type="ECO:0000313" key="3">
    <source>
        <dbReference type="RefSeq" id="XP_006826055.1"/>
    </source>
</evidence>